<dbReference type="SUPFAM" id="SSF54616">
    <property type="entry name" value="DNA-binding domain of Mlu1-box binding protein MBP1"/>
    <property type="match status" value="1"/>
</dbReference>
<dbReference type="GO" id="GO:0003700">
    <property type="term" value="F:DNA-binding transcription factor activity"/>
    <property type="evidence" value="ECO:0007669"/>
    <property type="project" value="TreeGrafter"/>
</dbReference>
<keyword evidence="3" id="KW-0238">DNA-binding</keyword>
<keyword evidence="7" id="KW-1185">Reference proteome</keyword>
<dbReference type="Proteomes" id="UP000245609">
    <property type="component" value="Unassembled WGS sequence"/>
</dbReference>
<comment type="similarity">
    <text evidence="1">Belongs to the EFG1/PHD1/stuA family.</text>
</comment>
<evidence type="ECO:0000313" key="6">
    <source>
        <dbReference type="EMBL" id="PVV00277.1"/>
    </source>
</evidence>
<dbReference type="OrthoDB" id="5407653at2759"/>
<evidence type="ECO:0000259" key="5">
    <source>
        <dbReference type="PROSITE" id="PS51299"/>
    </source>
</evidence>
<dbReference type="InterPro" id="IPR018004">
    <property type="entry name" value="KilA/APSES_HTH"/>
</dbReference>
<dbReference type="AlphaFoldDB" id="A0A2T9Z6X1"/>
<dbReference type="SMART" id="SM01252">
    <property type="entry name" value="KilA-N"/>
    <property type="match status" value="1"/>
</dbReference>
<organism evidence="6 7">
    <name type="scientific">Smittium megazygosporum</name>
    <dbReference type="NCBI Taxonomy" id="133381"/>
    <lineage>
        <taxon>Eukaryota</taxon>
        <taxon>Fungi</taxon>
        <taxon>Fungi incertae sedis</taxon>
        <taxon>Zoopagomycota</taxon>
        <taxon>Kickxellomycotina</taxon>
        <taxon>Harpellomycetes</taxon>
        <taxon>Harpellales</taxon>
        <taxon>Legeriomycetaceae</taxon>
        <taxon>Smittium</taxon>
    </lineage>
</organism>
<evidence type="ECO:0000256" key="2">
    <source>
        <dbReference type="ARBA" id="ARBA00023015"/>
    </source>
</evidence>
<dbReference type="Gene3D" id="3.10.260.10">
    <property type="entry name" value="Transcription regulator HTH, APSES-type DNA-binding domain"/>
    <property type="match status" value="1"/>
</dbReference>
<dbReference type="STRING" id="133381.A0A2T9Z6X1"/>
<dbReference type="PANTHER" id="PTHR47792">
    <property type="entry name" value="PROTEIN SOK2-RELATED"/>
    <property type="match status" value="1"/>
</dbReference>
<dbReference type="InterPro" id="IPR036887">
    <property type="entry name" value="HTH_APSES_sf"/>
</dbReference>
<gene>
    <name evidence="6" type="ORF">BB560_005347</name>
</gene>
<evidence type="ECO:0000313" key="7">
    <source>
        <dbReference type="Proteomes" id="UP000245609"/>
    </source>
</evidence>
<sequence>MENKGVTAAIDNLGSKYWSSDSADSTQFTPLLSSSEGVLVSGPIKKAKRNELLTCFQPPQEINQVTTGNDLPGTFALKDDRLEAPRINDFFESAIFAERSRRSTEDSMASSSLTGNSLMIAIGEYNEFEGSNKHNHFSGLSMPSDPNRYTQRLNNELDTSNRSMVDFNLMLNESLNYTASNEPILSVIGPFQDTTNKISRTMPVFQDILDSSLLSSNLPLYSYPVPDTTSDEKIDTTGILYHSSKDDLNRCQASARTYKYPRLQKYESFFQHPYNSSLSYTEQIAENFGNSEFKTDRRYWEDEKTETLNIEVDGTTISRRLDNDMINGTKLLNFTGMTRGKRDGILKNEMVRKVIKTGSMFLKGVWIPFESAKSLAEKHGIYEKIKPLFEPDIRKLLIPHFWPLHFGKPSTIYDPLFPETLQYDMTNFQDLDPNYSAGTYTTSAPQYQSPSINYCFVDSDAGGLNLSSTNTDNIFLENKLFSQIESLEKADNQGLSELEGLFTNNYNQGITNFFEQNYGDTKEPVFPENGKEFTYKDEYKEFSDFFNNVEGPFYKSLGDDRLNNKKFKRFG</sequence>
<name>A0A2T9Z6X1_9FUNG</name>
<dbReference type="EMBL" id="MBFS01002133">
    <property type="protein sequence ID" value="PVV00277.1"/>
    <property type="molecule type" value="Genomic_DNA"/>
</dbReference>
<reference evidence="6 7" key="1">
    <citation type="journal article" date="2018" name="MBio">
        <title>Comparative Genomics Reveals the Core Gene Toolbox for the Fungus-Insect Symbiosis.</title>
        <authorList>
            <person name="Wang Y."/>
            <person name="Stata M."/>
            <person name="Wang W."/>
            <person name="Stajich J.E."/>
            <person name="White M.M."/>
            <person name="Moncalvo J.M."/>
        </authorList>
    </citation>
    <scope>NUCLEOTIDE SEQUENCE [LARGE SCALE GENOMIC DNA]</scope>
    <source>
        <strain evidence="6 7">SC-DP-2</strain>
    </source>
</reference>
<dbReference type="GO" id="GO:0045944">
    <property type="term" value="P:positive regulation of transcription by RNA polymerase II"/>
    <property type="evidence" value="ECO:0007669"/>
    <property type="project" value="TreeGrafter"/>
</dbReference>
<dbReference type="PANTHER" id="PTHR47792:SF1">
    <property type="entry name" value="PROTEIN SOK2-RELATED"/>
    <property type="match status" value="1"/>
</dbReference>
<dbReference type="GO" id="GO:0005634">
    <property type="term" value="C:nucleus"/>
    <property type="evidence" value="ECO:0007669"/>
    <property type="project" value="TreeGrafter"/>
</dbReference>
<dbReference type="Pfam" id="PF04383">
    <property type="entry name" value="KilA-N"/>
    <property type="match status" value="1"/>
</dbReference>
<evidence type="ECO:0000256" key="3">
    <source>
        <dbReference type="ARBA" id="ARBA00023125"/>
    </source>
</evidence>
<keyword evidence="4" id="KW-0804">Transcription</keyword>
<feature type="domain" description="HTH APSES-type" evidence="5">
    <location>
        <begin position="294"/>
        <end position="400"/>
    </location>
</feature>
<accession>A0A2T9Z6X1</accession>
<dbReference type="InterPro" id="IPR029790">
    <property type="entry name" value="EFG1/Phd1/StuA"/>
</dbReference>
<keyword evidence="2" id="KW-0805">Transcription regulation</keyword>
<dbReference type="InterPro" id="IPR003163">
    <property type="entry name" value="Tscrpt_reg_HTH_APSES-type"/>
</dbReference>
<protein>
    <recommendedName>
        <fullName evidence="5">HTH APSES-type domain-containing protein</fullName>
    </recommendedName>
</protein>
<evidence type="ECO:0000256" key="1">
    <source>
        <dbReference type="ARBA" id="ARBA00007247"/>
    </source>
</evidence>
<evidence type="ECO:0000256" key="4">
    <source>
        <dbReference type="ARBA" id="ARBA00023163"/>
    </source>
</evidence>
<dbReference type="GO" id="GO:0043565">
    <property type="term" value="F:sequence-specific DNA binding"/>
    <property type="evidence" value="ECO:0007669"/>
    <property type="project" value="TreeGrafter"/>
</dbReference>
<dbReference type="PROSITE" id="PS51299">
    <property type="entry name" value="HTH_APSES"/>
    <property type="match status" value="1"/>
</dbReference>
<comment type="caution">
    <text evidence="6">The sequence shown here is derived from an EMBL/GenBank/DDBJ whole genome shotgun (WGS) entry which is preliminary data.</text>
</comment>
<proteinExistence type="inferred from homology"/>